<dbReference type="RefSeq" id="WP_233697388.1">
    <property type="nucleotide sequence ID" value="NZ_JAJNBZ010000012.1"/>
</dbReference>
<keyword evidence="1" id="KW-0812">Transmembrane</keyword>
<sequence>MDSAHFNKVTIISYIIAITFIVGMITAAVMLKDNEIILPEIAAMAIAMWVYREAGWIRQPSKIFVAPTMTALIGFMINQLHIAYAGKVILALALMMLFLRIIQSNLAPSIATGLLPLVINTNEWSFIILVFMFTFLLTIGVLAFGLNKGLEKKVKIHYKYMLVFLVLTFVWIGLCWGVGYLHLAVIPPILVVAYESLQKPMYSGKMAFKQGLVLTISAAVGTLLYFTIDSWILVTLLDMLLMLVLSLLVGIRIPAIYAFPLLPFIFPDDIVMKLPLGTLVTCLFMFASVLMYKKVELKRTEKQTYHKRGENSYDTKEFKSIT</sequence>
<keyword evidence="1" id="KW-0472">Membrane</keyword>
<evidence type="ECO:0008006" key="4">
    <source>
        <dbReference type="Google" id="ProtNLM"/>
    </source>
</evidence>
<keyword evidence="1" id="KW-1133">Transmembrane helix</keyword>
<proteinExistence type="predicted"/>
<protein>
    <recommendedName>
        <fullName evidence="4">HPP family protein</fullName>
    </recommendedName>
</protein>
<evidence type="ECO:0000313" key="3">
    <source>
        <dbReference type="Proteomes" id="UP001199916"/>
    </source>
</evidence>
<feature type="transmembrane region" description="Helical" evidence="1">
    <location>
        <begin position="158"/>
        <end position="186"/>
    </location>
</feature>
<feature type="transmembrane region" description="Helical" evidence="1">
    <location>
        <begin position="274"/>
        <end position="292"/>
    </location>
</feature>
<keyword evidence="3" id="KW-1185">Reference proteome</keyword>
<reference evidence="2 3" key="1">
    <citation type="submission" date="2021-11" db="EMBL/GenBank/DDBJ databases">
        <title>Draft genome sequence of Paenibacillus profundus YoMME, a new Gram-positive bacteria with exoelectrogenic properties.</title>
        <authorList>
            <person name="Hubenova Y."/>
            <person name="Hubenova E."/>
            <person name="Manasiev Y."/>
            <person name="Peykov S."/>
            <person name="Mitov M."/>
        </authorList>
    </citation>
    <scope>NUCLEOTIDE SEQUENCE [LARGE SCALE GENOMIC DNA]</scope>
    <source>
        <strain evidence="2 3">YoMME</strain>
    </source>
</reference>
<comment type="caution">
    <text evidence="2">The sequence shown here is derived from an EMBL/GenBank/DDBJ whole genome shotgun (WGS) entry which is preliminary data.</text>
</comment>
<evidence type="ECO:0000256" key="1">
    <source>
        <dbReference type="SAM" id="Phobius"/>
    </source>
</evidence>
<gene>
    <name evidence="2" type="ORF">LQV63_15550</name>
</gene>
<feature type="transmembrane region" description="Helical" evidence="1">
    <location>
        <begin position="124"/>
        <end position="146"/>
    </location>
</feature>
<organism evidence="2 3">
    <name type="scientific">Paenibacillus profundus</name>
    <dbReference type="NCBI Taxonomy" id="1173085"/>
    <lineage>
        <taxon>Bacteria</taxon>
        <taxon>Bacillati</taxon>
        <taxon>Bacillota</taxon>
        <taxon>Bacilli</taxon>
        <taxon>Bacillales</taxon>
        <taxon>Paenibacillaceae</taxon>
        <taxon>Paenibacillus</taxon>
    </lineage>
</organism>
<feature type="transmembrane region" description="Helical" evidence="1">
    <location>
        <begin position="206"/>
        <end position="228"/>
    </location>
</feature>
<dbReference type="Proteomes" id="UP001199916">
    <property type="component" value="Unassembled WGS sequence"/>
</dbReference>
<name>A0ABS8YJH8_9BACL</name>
<evidence type="ECO:0000313" key="2">
    <source>
        <dbReference type="EMBL" id="MCE5170725.1"/>
    </source>
</evidence>
<feature type="transmembrane region" description="Helical" evidence="1">
    <location>
        <begin position="240"/>
        <end position="262"/>
    </location>
</feature>
<feature type="transmembrane region" description="Helical" evidence="1">
    <location>
        <begin position="12"/>
        <end position="30"/>
    </location>
</feature>
<dbReference type="EMBL" id="JAJNBZ010000012">
    <property type="protein sequence ID" value="MCE5170725.1"/>
    <property type="molecule type" value="Genomic_DNA"/>
</dbReference>
<accession>A0ABS8YJH8</accession>